<dbReference type="PANTHER" id="PTHR42855:SF1">
    <property type="entry name" value="ABC TRANSPORTER DOMAIN-CONTAINING PROTEIN"/>
    <property type="match status" value="1"/>
</dbReference>
<dbReference type="InterPro" id="IPR003593">
    <property type="entry name" value="AAA+_ATPase"/>
</dbReference>
<proteinExistence type="predicted"/>
<dbReference type="InterPro" id="IPR003439">
    <property type="entry name" value="ABC_transporter-like_ATP-bd"/>
</dbReference>
<feature type="coiled-coil region" evidence="3">
    <location>
        <begin position="575"/>
        <end position="619"/>
    </location>
</feature>
<dbReference type="Pfam" id="PF12848">
    <property type="entry name" value="ABC_tran_Xtn"/>
    <property type="match status" value="1"/>
</dbReference>
<reference evidence="5 6" key="1">
    <citation type="submission" date="2021-02" db="EMBL/GenBank/DDBJ databases">
        <title>Bacillus sp. RD4P76, an endophyte from a halophyte.</title>
        <authorList>
            <person name="Sun J.-Q."/>
        </authorList>
    </citation>
    <scope>NUCLEOTIDE SEQUENCE [LARGE SCALE GENOMIC DNA]</scope>
    <source>
        <strain evidence="5 6">RD4P76</strain>
    </source>
</reference>
<dbReference type="GO" id="GO:0005524">
    <property type="term" value="F:ATP binding"/>
    <property type="evidence" value="ECO:0007669"/>
    <property type="project" value="UniProtKB-KW"/>
</dbReference>
<dbReference type="Gene3D" id="1.10.287.380">
    <property type="entry name" value="Valyl-tRNA synthetase, C-terminal domain"/>
    <property type="match status" value="1"/>
</dbReference>
<accession>A0ABS2DLJ0</accession>
<dbReference type="RefSeq" id="WP_204204803.1">
    <property type="nucleotide sequence ID" value="NZ_JAFELM010000043.1"/>
</dbReference>
<dbReference type="Pfam" id="PF00005">
    <property type="entry name" value="ABC_tran"/>
    <property type="match status" value="2"/>
</dbReference>
<dbReference type="InterPro" id="IPR032781">
    <property type="entry name" value="ABC_tran_Xtn"/>
</dbReference>
<keyword evidence="1" id="KW-0547">Nucleotide-binding</keyword>
<dbReference type="Proteomes" id="UP001518925">
    <property type="component" value="Unassembled WGS sequence"/>
</dbReference>
<protein>
    <submittedName>
        <fullName evidence="5">ABC-F family ATP-binding cassette domain-containing protein</fullName>
    </submittedName>
</protein>
<feature type="domain" description="ABC transporter" evidence="4">
    <location>
        <begin position="319"/>
        <end position="554"/>
    </location>
</feature>
<sequence length="633" mass="72954">MKMMTIEHLTKTYVEKQLFKDISFSITEKERIGVIGINGTGKSTLLKIIAGLEVQDEGEIVTSKDYKISFLSQHPELQENLTVIQQLFYKDTPVNQVLREYETILASMEKDPTDEALLTKLYDVQHKMDTLDAWDASSNAKAILNRLGITDIHQTIHELSGGQKKRVALAQNLIETPDLLILDEPTNHLDSDSIEWLEDWLTKYKGSLLFVTHDRYFLDRVANRIVELDQGKLYSYNGNYTNFIEAKSLRMEDEQKVWHKHRQLYKQELEWMRKGAKARTTKQRARIQRFEELEEIDGPGQIGKVDISLSTNRLGKKVIELMDVSKSFDHKKLIDQFSFLIKPKDRIGIVGRNGTGKSTLLNMIAGSYTPDEGRIDYGTTVKIGYYTQENEEMDLNQRMIDYVKESASVIHTSDGMTISASQMLERFLFPSQTHGTPLGKLSGGERRRLYLLKILMDEPNVLLLDEPTNDLDTETLTVLEDYLGGFPGVVITVSHDRYFLDKIVEQLLIVEGEGRVSTYFGIYTDYLDHKKFEDKAKEEQLRQDVPKVQPQVEKVKKKKLSYQEQKDWDTIEDIIMELEEKIALITKNIEHAGSDYAKIADLMKEQTAVKQQLDEALDRWTYLSELVEEISQQ</sequence>
<evidence type="ECO:0000256" key="2">
    <source>
        <dbReference type="ARBA" id="ARBA00022840"/>
    </source>
</evidence>
<dbReference type="InterPro" id="IPR051309">
    <property type="entry name" value="ABCF_ATPase"/>
</dbReference>
<evidence type="ECO:0000313" key="5">
    <source>
        <dbReference type="EMBL" id="MBM6619343.1"/>
    </source>
</evidence>
<dbReference type="InterPro" id="IPR017871">
    <property type="entry name" value="ABC_transporter-like_CS"/>
</dbReference>
<evidence type="ECO:0000259" key="4">
    <source>
        <dbReference type="PROSITE" id="PS50893"/>
    </source>
</evidence>
<name>A0ABS2DLJ0_9BACI</name>
<dbReference type="EMBL" id="JAFELM010000043">
    <property type="protein sequence ID" value="MBM6619343.1"/>
    <property type="molecule type" value="Genomic_DNA"/>
</dbReference>
<dbReference type="CDD" id="cd03221">
    <property type="entry name" value="ABCF_EF-3"/>
    <property type="match status" value="2"/>
</dbReference>
<dbReference type="SUPFAM" id="SSF52540">
    <property type="entry name" value="P-loop containing nucleoside triphosphate hydrolases"/>
    <property type="match status" value="2"/>
</dbReference>
<dbReference type="PROSITE" id="PS50893">
    <property type="entry name" value="ABC_TRANSPORTER_2"/>
    <property type="match status" value="2"/>
</dbReference>
<dbReference type="InterPro" id="IPR027417">
    <property type="entry name" value="P-loop_NTPase"/>
</dbReference>
<comment type="caution">
    <text evidence="5">The sequence shown here is derived from an EMBL/GenBank/DDBJ whole genome shotgun (WGS) entry which is preliminary data.</text>
</comment>
<dbReference type="SMART" id="SM00382">
    <property type="entry name" value="AAA"/>
    <property type="match status" value="2"/>
</dbReference>
<keyword evidence="2 5" id="KW-0067">ATP-binding</keyword>
<keyword evidence="6" id="KW-1185">Reference proteome</keyword>
<dbReference type="Pfam" id="PF16326">
    <property type="entry name" value="ABC_tran_CTD"/>
    <property type="match status" value="1"/>
</dbReference>
<dbReference type="InterPro" id="IPR032524">
    <property type="entry name" value="ABC_tran_C"/>
</dbReference>
<keyword evidence="3" id="KW-0175">Coiled coil</keyword>
<dbReference type="Gene3D" id="3.40.50.300">
    <property type="entry name" value="P-loop containing nucleotide triphosphate hydrolases"/>
    <property type="match status" value="2"/>
</dbReference>
<dbReference type="PANTHER" id="PTHR42855">
    <property type="entry name" value="ABC TRANSPORTER ATP-BINDING SUBUNIT"/>
    <property type="match status" value="1"/>
</dbReference>
<evidence type="ECO:0000256" key="3">
    <source>
        <dbReference type="SAM" id="Coils"/>
    </source>
</evidence>
<gene>
    <name evidence="5" type="ORF">JR050_16910</name>
</gene>
<organism evidence="5 6">
    <name type="scientific">Bacillus suaedaesalsae</name>
    <dbReference type="NCBI Taxonomy" id="2810349"/>
    <lineage>
        <taxon>Bacteria</taxon>
        <taxon>Bacillati</taxon>
        <taxon>Bacillota</taxon>
        <taxon>Bacilli</taxon>
        <taxon>Bacillales</taxon>
        <taxon>Bacillaceae</taxon>
        <taxon>Bacillus</taxon>
    </lineage>
</organism>
<dbReference type="PROSITE" id="PS00211">
    <property type="entry name" value="ABC_TRANSPORTER_1"/>
    <property type="match status" value="1"/>
</dbReference>
<feature type="domain" description="ABC transporter" evidence="4">
    <location>
        <begin position="4"/>
        <end position="255"/>
    </location>
</feature>
<evidence type="ECO:0000256" key="1">
    <source>
        <dbReference type="ARBA" id="ARBA00022741"/>
    </source>
</evidence>
<evidence type="ECO:0000313" key="6">
    <source>
        <dbReference type="Proteomes" id="UP001518925"/>
    </source>
</evidence>
<dbReference type="InterPro" id="IPR037118">
    <property type="entry name" value="Val-tRNA_synth_C_sf"/>
</dbReference>